<evidence type="ECO:0000256" key="4">
    <source>
        <dbReference type="ARBA" id="ARBA00022679"/>
    </source>
</evidence>
<dbReference type="NCBIfam" id="TIGR00027">
    <property type="entry name" value="mthyl_TIGR00027"/>
    <property type="match status" value="1"/>
</dbReference>
<keyword evidence="5 6" id="KW-0949">S-adenosyl-L-methionine</keyword>
<dbReference type="InterPro" id="IPR029063">
    <property type="entry name" value="SAM-dependent_MTases_sf"/>
</dbReference>
<proteinExistence type="inferred from homology"/>
<dbReference type="AlphaFoldDB" id="A0A1S1M4L2"/>
<dbReference type="InterPro" id="IPR007213">
    <property type="entry name" value="Ppm1/Ppm2/Tcmp"/>
</dbReference>
<evidence type="ECO:0000313" key="8">
    <source>
        <dbReference type="Proteomes" id="UP000179441"/>
    </source>
</evidence>
<dbReference type="SUPFAM" id="SSF53335">
    <property type="entry name" value="S-adenosyl-L-methionine-dependent methyltransferases"/>
    <property type="match status" value="1"/>
</dbReference>
<name>A0A1S1M4L2_MYCCH</name>
<protein>
    <recommendedName>
        <fullName evidence="6">S-adenosyl-L-methionine-dependent methyltransferase</fullName>
        <ecNumber evidence="6">2.1.1.-</ecNumber>
    </recommendedName>
</protein>
<dbReference type="PANTHER" id="PTHR43619:SF2">
    <property type="entry name" value="S-ADENOSYL-L-METHIONINE-DEPENDENT METHYLTRANSFERASES SUPERFAMILY PROTEIN"/>
    <property type="match status" value="1"/>
</dbReference>
<dbReference type="EC" id="2.1.1.-" evidence="6"/>
<evidence type="ECO:0000256" key="2">
    <source>
        <dbReference type="ARBA" id="ARBA00008138"/>
    </source>
</evidence>
<comment type="caution">
    <text evidence="7">The sequence shown here is derived from an EMBL/GenBank/DDBJ whole genome shotgun (WGS) entry which is preliminary data.</text>
</comment>
<dbReference type="InterPro" id="IPR011610">
    <property type="entry name" value="SAM_mthyl_Trfase_ML2640-like"/>
</dbReference>
<comment type="similarity">
    <text evidence="2 6">Belongs to the UPF0677 family.</text>
</comment>
<comment type="function">
    <text evidence="1 6">Exhibits S-adenosyl-L-methionine-dependent methyltransferase activity.</text>
</comment>
<dbReference type="Pfam" id="PF04072">
    <property type="entry name" value="LCM"/>
    <property type="match status" value="1"/>
</dbReference>
<evidence type="ECO:0000256" key="6">
    <source>
        <dbReference type="RuleBase" id="RU362030"/>
    </source>
</evidence>
<dbReference type="GO" id="GO:0008168">
    <property type="term" value="F:methyltransferase activity"/>
    <property type="evidence" value="ECO:0007669"/>
    <property type="project" value="UniProtKB-UniRule"/>
</dbReference>
<keyword evidence="3 6" id="KW-0489">Methyltransferase</keyword>
<accession>A0A1S1M4L2</accession>
<evidence type="ECO:0000256" key="5">
    <source>
        <dbReference type="ARBA" id="ARBA00022691"/>
    </source>
</evidence>
<keyword evidence="4" id="KW-0808">Transferase</keyword>
<dbReference type="PANTHER" id="PTHR43619">
    <property type="entry name" value="S-ADENOSYL-L-METHIONINE-DEPENDENT METHYLTRANSFERASE YKTD-RELATED"/>
    <property type="match status" value="1"/>
</dbReference>
<dbReference type="EMBL" id="MLIS01000001">
    <property type="protein sequence ID" value="OHU78170.1"/>
    <property type="molecule type" value="Genomic_DNA"/>
</dbReference>
<dbReference type="Proteomes" id="UP000179441">
    <property type="component" value="Unassembled WGS sequence"/>
</dbReference>
<keyword evidence="8" id="KW-1185">Reference proteome</keyword>
<evidence type="ECO:0000256" key="3">
    <source>
        <dbReference type="ARBA" id="ARBA00022603"/>
    </source>
</evidence>
<evidence type="ECO:0000256" key="1">
    <source>
        <dbReference type="ARBA" id="ARBA00003907"/>
    </source>
</evidence>
<dbReference type="GeneID" id="31678526"/>
<organism evidence="7 8">
    <name type="scientific">Mycobacteroides chelonae</name>
    <name type="common">Mycobacterium chelonae</name>
    <dbReference type="NCBI Taxonomy" id="1774"/>
    <lineage>
        <taxon>Bacteria</taxon>
        <taxon>Bacillati</taxon>
        <taxon>Actinomycetota</taxon>
        <taxon>Actinomycetes</taxon>
        <taxon>Mycobacteriales</taxon>
        <taxon>Mycobacteriaceae</taxon>
        <taxon>Mycobacteroides</taxon>
    </lineage>
</organism>
<reference evidence="7 8" key="1">
    <citation type="submission" date="2016-10" db="EMBL/GenBank/DDBJ databases">
        <title>Evaluation of Human, Veterinary and Environmental Mycobacterium chelonae Isolates by Core Genome Phylogenomic Analysis, Targeted Gene Comparison, and Anti-microbial Susceptibility Patterns: A Tale of Mistaken Identities.</title>
        <authorList>
            <person name="Fogelson S.B."/>
            <person name="Camus A.C."/>
            <person name="Lorenz W."/>
            <person name="Vasireddy R."/>
            <person name="Vasireddy S."/>
            <person name="Smith T."/>
            <person name="Brown-Elliott B.A."/>
            <person name="Wallace R.J.Jr."/>
            <person name="Hasan N.A."/>
            <person name="Reischl U."/>
            <person name="Sanchez S."/>
        </authorList>
    </citation>
    <scope>NUCLEOTIDE SEQUENCE [LARGE SCALE GENOMIC DNA]</scope>
    <source>
        <strain evidence="7 8">15518</strain>
    </source>
</reference>
<evidence type="ECO:0000313" key="7">
    <source>
        <dbReference type="EMBL" id="OHU78170.1"/>
    </source>
</evidence>
<dbReference type="RefSeq" id="WP_064393395.1">
    <property type="nucleotide sequence ID" value="NZ_CP050145.1"/>
</dbReference>
<dbReference type="Gene3D" id="3.40.50.150">
    <property type="entry name" value="Vaccinia Virus protein VP39"/>
    <property type="match status" value="1"/>
</dbReference>
<gene>
    <name evidence="7" type="ORF">BKG84_06955</name>
</gene>
<sequence length="287" mass="32164">MSSAVGYGVYGSASVLATEQYESSPLIIDPYAIRLLPPALHLKALATRRAPVRRAMIAATEKKICGGWAGVLCRKRYIDEQLIEALADGLDAVIILGGGFDTRLYRIPQLTGVPVWEVDLPANSIRKQQVAARRFGYIPRHATYVAADLATENMTKCLSDSGFDLDMRAFVIWEAVSMYLTEATVRRTLRHMLALAPGSRLAFTFLRKAFVDGFAMYGARAGYDEFVTQQQLWHFGLHPEQVAEFLAEYDWDLLLHVGAAEYLQRYLRPAHRDLPVSEIERAVIAQR</sequence>
<dbReference type="GO" id="GO:0032259">
    <property type="term" value="P:methylation"/>
    <property type="evidence" value="ECO:0007669"/>
    <property type="project" value="UniProtKB-KW"/>
</dbReference>